<protein>
    <submittedName>
        <fullName evidence="2">Uncharacterized protein</fullName>
    </submittedName>
</protein>
<accession>A0A165C0M5</accession>
<dbReference type="Proteomes" id="UP000077266">
    <property type="component" value="Unassembled WGS sequence"/>
</dbReference>
<evidence type="ECO:0000313" key="2">
    <source>
        <dbReference type="EMBL" id="KZV81594.1"/>
    </source>
</evidence>
<dbReference type="InParanoid" id="A0A165C0M5"/>
<keyword evidence="3" id="KW-1185">Reference proteome</keyword>
<gene>
    <name evidence="2" type="ORF">EXIGLDRAFT_371326</name>
</gene>
<dbReference type="AlphaFoldDB" id="A0A165C0M5"/>
<evidence type="ECO:0000256" key="1">
    <source>
        <dbReference type="SAM" id="MobiDB-lite"/>
    </source>
</evidence>
<dbReference type="EMBL" id="KV426380">
    <property type="protein sequence ID" value="KZV81594.1"/>
    <property type="molecule type" value="Genomic_DNA"/>
</dbReference>
<feature type="compositionally biased region" description="Low complexity" evidence="1">
    <location>
        <begin position="141"/>
        <end position="157"/>
    </location>
</feature>
<feature type="region of interest" description="Disordered" evidence="1">
    <location>
        <begin position="126"/>
        <end position="157"/>
    </location>
</feature>
<organism evidence="2 3">
    <name type="scientific">Exidia glandulosa HHB12029</name>
    <dbReference type="NCBI Taxonomy" id="1314781"/>
    <lineage>
        <taxon>Eukaryota</taxon>
        <taxon>Fungi</taxon>
        <taxon>Dikarya</taxon>
        <taxon>Basidiomycota</taxon>
        <taxon>Agaricomycotina</taxon>
        <taxon>Agaricomycetes</taxon>
        <taxon>Auriculariales</taxon>
        <taxon>Exidiaceae</taxon>
        <taxon>Exidia</taxon>
    </lineage>
</organism>
<evidence type="ECO:0000313" key="3">
    <source>
        <dbReference type="Proteomes" id="UP000077266"/>
    </source>
</evidence>
<sequence>MSDWSPAATDQRRIPEMRPHVELWVNLDSDSGSDIADPDSFCADVERLREIERTWSQRFMDALVNTVNVNPATQRWVEELGGFSTQFDHIPEYNLPVLVRREEEDGDDGDDSDVYPEDAIEYRLKRRRDVARRGQTPSPPASGSEDGSSASESLSGSVASTSEVSSISSSFASRIQRSQPEPAPLLVRTWYYPFVLGPISTSAHLHRFFSLSHWYWSTWWNGSMRGWSRVRR</sequence>
<proteinExistence type="predicted"/>
<name>A0A165C0M5_EXIGL</name>
<reference evidence="2 3" key="1">
    <citation type="journal article" date="2016" name="Mol. Biol. Evol.">
        <title>Comparative Genomics of Early-Diverging Mushroom-Forming Fungi Provides Insights into the Origins of Lignocellulose Decay Capabilities.</title>
        <authorList>
            <person name="Nagy L.G."/>
            <person name="Riley R."/>
            <person name="Tritt A."/>
            <person name="Adam C."/>
            <person name="Daum C."/>
            <person name="Floudas D."/>
            <person name="Sun H."/>
            <person name="Yadav J.S."/>
            <person name="Pangilinan J."/>
            <person name="Larsson K.H."/>
            <person name="Matsuura K."/>
            <person name="Barry K."/>
            <person name="Labutti K."/>
            <person name="Kuo R."/>
            <person name="Ohm R.A."/>
            <person name="Bhattacharya S.S."/>
            <person name="Shirouzu T."/>
            <person name="Yoshinaga Y."/>
            <person name="Martin F.M."/>
            <person name="Grigoriev I.V."/>
            <person name="Hibbett D.S."/>
        </authorList>
    </citation>
    <scope>NUCLEOTIDE SEQUENCE [LARGE SCALE GENOMIC DNA]</scope>
    <source>
        <strain evidence="2 3">HHB12029</strain>
    </source>
</reference>